<feature type="transmembrane region" description="Helical" evidence="1">
    <location>
        <begin position="6"/>
        <end position="22"/>
    </location>
</feature>
<organism evidence="3 4">
    <name type="scientific">Flavobacterium yafengii</name>
    <dbReference type="NCBI Taxonomy" id="3041253"/>
    <lineage>
        <taxon>Bacteria</taxon>
        <taxon>Pseudomonadati</taxon>
        <taxon>Bacteroidota</taxon>
        <taxon>Flavobacteriia</taxon>
        <taxon>Flavobacteriales</taxon>
        <taxon>Flavobacteriaceae</taxon>
        <taxon>Flavobacterium</taxon>
    </lineage>
</organism>
<evidence type="ECO:0000313" key="3">
    <source>
        <dbReference type="EMBL" id="MDI5950551.1"/>
    </source>
</evidence>
<feature type="domain" description="SHOCT" evidence="2">
    <location>
        <begin position="116"/>
        <end position="137"/>
    </location>
</feature>
<keyword evidence="1" id="KW-0812">Transmembrane</keyword>
<sequence length="342" mass="39633">MEHSIGVGAIVGLVFASSIYVWNNDRFSSTQKTILLICIIFPPAQWLGILIISVYNSNIENNTPERKTEKKLESTISNLTELKSKGILSNEEYNSKVKKIKVEKTEQNLKNSLEYKQLKSLFDSGILTKEEFENKIQLLQKISEKEVNTKEINKKIDSTNKTYFEVVEEKKESLIPIYIGSILFFALVSWGIMLYSNKTTSNSEDIFTPPAIDTSTNYNTNSNNTNYQEAQKEEEKIFVYGTVDYKYFELEYFENSSYPALKKEGKTCSPVFEIKKEELAKFKQKFYSSVDVQHYNHSNSSLEYGYFTYPETVEVLTFVTMDEANEYQMNNCDKTLSTFFYF</sequence>
<proteinExistence type="predicted"/>
<accession>A0AAW6TQ11</accession>
<comment type="caution">
    <text evidence="3">The sequence shown here is derived from an EMBL/GenBank/DDBJ whole genome shotgun (WGS) entry which is preliminary data.</text>
</comment>
<evidence type="ECO:0000313" key="4">
    <source>
        <dbReference type="Proteomes" id="UP001228643"/>
    </source>
</evidence>
<protein>
    <submittedName>
        <fullName evidence="3">SHOCT domain-containing protein</fullName>
    </submittedName>
</protein>
<evidence type="ECO:0000256" key="1">
    <source>
        <dbReference type="SAM" id="Phobius"/>
    </source>
</evidence>
<keyword evidence="1" id="KW-1133">Transmembrane helix</keyword>
<gene>
    <name evidence="3" type="ORF">QLS97_12915</name>
</gene>
<keyword evidence="1" id="KW-0472">Membrane</keyword>
<feature type="transmembrane region" description="Helical" evidence="1">
    <location>
        <begin position="34"/>
        <end position="55"/>
    </location>
</feature>
<evidence type="ECO:0000259" key="2">
    <source>
        <dbReference type="Pfam" id="PF09851"/>
    </source>
</evidence>
<dbReference type="RefSeq" id="WP_282717199.1">
    <property type="nucleotide sequence ID" value="NZ_JASCRY010000003.1"/>
</dbReference>
<feature type="transmembrane region" description="Helical" evidence="1">
    <location>
        <begin position="175"/>
        <end position="195"/>
    </location>
</feature>
<dbReference type="EMBL" id="JASCRY010000003">
    <property type="protein sequence ID" value="MDI5950551.1"/>
    <property type="molecule type" value="Genomic_DNA"/>
</dbReference>
<dbReference type="InterPro" id="IPR018649">
    <property type="entry name" value="SHOCT"/>
</dbReference>
<dbReference type="Proteomes" id="UP001228643">
    <property type="component" value="Unassembled WGS sequence"/>
</dbReference>
<dbReference type="AlphaFoldDB" id="A0AAW6TQ11"/>
<dbReference type="Pfam" id="PF09851">
    <property type="entry name" value="SHOCT"/>
    <property type="match status" value="1"/>
</dbReference>
<name>A0AAW6TQ11_9FLAO</name>
<reference evidence="3 4" key="1">
    <citation type="submission" date="2023-04" db="EMBL/GenBank/DDBJ databases">
        <title>Two novel species of Flavobacterium.</title>
        <authorList>
            <person name="Liu Q."/>
            <person name="Xin Y.-H."/>
        </authorList>
    </citation>
    <scope>NUCLEOTIDE SEQUENCE [LARGE SCALE GENOMIC DNA]</scope>
    <source>
        <strain evidence="3 4">LB2P87</strain>
    </source>
</reference>
<keyword evidence="4" id="KW-1185">Reference proteome</keyword>